<dbReference type="InterPro" id="IPR052894">
    <property type="entry name" value="AsmA-related"/>
</dbReference>
<feature type="domain" description="AsmA" evidence="2">
    <location>
        <begin position="224"/>
        <end position="515"/>
    </location>
</feature>
<sequence>MKVLKWGVGVLLLLVVGLVFYVTVLFDPNDFKPQIIAAVEKQTGRTMTIDRDLSWTFFPSLGIEAGGITLSNPKDFAEKQMVAVNQIVANVALMPLLSKEIQVSELKLDGLQLNLETAKDGRNSFDGLTGKTEAAAPTNAGKSGTHSNITLAGLNIGGISVSNAQVRLLDRQQGTENIFTLSSLTLGKLALEQYAPLAYQFSGEMPQMTVASKGEGQLKISANLQQVDLKDFSIENTLKGASIPNGEMQANLTANIHVDTAKQVLSLVLSKLDLADILGSGDMTVAYGSKVPKVEAKLAFADIDLDKLLPPSTEPEKSSEAAQPKVVDTVATETDLSGMKAVDMALGLSIKSLKVAGLTTDNWVMNAQLNNGILELQKITADLYQGKLSASAKVDGRNKVASYSFNSSLSQVNLRPLLTDAAKVDMLAGTANINAKGSGSSLIPVNIKKNLDVNGNFNIADGALYGINIPLMIRNAQAKLKGDLSSPKGEEQKTDFTSLSGSFTVKDGQANNPDLAMLSPLVRLSGAGGANLLQESLDYRLTTALVDSLKGQGGKTSDKLAGVEIPLLISGTFAQPKFSLDTDALFKNKLKDEAEKAKDKLKDSLFKKLGGH</sequence>
<accession>A0A4R2F6P4</accession>
<proteinExistence type="predicted"/>
<dbReference type="Proteomes" id="UP000294832">
    <property type="component" value="Unassembled WGS sequence"/>
</dbReference>
<dbReference type="GO" id="GO:0005886">
    <property type="term" value="C:plasma membrane"/>
    <property type="evidence" value="ECO:0007669"/>
    <property type="project" value="TreeGrafter"/>
</dbReference>
<dbReference type="OrthoDB" id="9766390at2"/>
<keyword evidence="1" id="KW-0472">Membrane</keyword>
<comment type="caution">
    <text evidence="3">The sequence shown here is derived from an EMBL/GenBank/DDBJ whole genome shotgun (WGS) entry which is preliminary data.</text>
</comment>
<evidence type="ECO:0000256" key="1">
    <source>
        <dbReference type="SAM" id="Phobius"/>
    </source>
</evidence>
<evidence type="ECO:0000259" key="2">
    <source>
        <dbReference type="Pfam" id="PF05170"/>
    </source>
</evidence>
<evidence type="ECO:0000313" key="4">
    <source>
        <dbReference type="Proteomes" id="UP000294832"/>
    </source>
</evidence>
<feature type="domain" description="AsmA" evidence="2">
    <location>
        <begin position="2"/>
        <end position="175"/>
    </location>
</feature>
<keyword evidence="1" id="KW-1133">Transmembrane helix</keyword>
<dbReference type="EMBL" id="SLWF01000021">
    <property type="protein sequence ID" value="TCN81892.1"/>
    <property type="molecule type" value="Genomic_DNA"/>
</dbReference>
<protein>
    <submittedName>
        <fullName evidence="3">AsmA protein</fullName>
    </submittedName>
</protein>
<dbReference type="Pfam" id="PF05170">
    <property type="entry name" value="AsmA"/>
    <property type="match status" value="2"/>
</dbReference>
<gene>
    <name evidence="3" type="ORF">EDC91_12139</name>
</gene>
<dbReference type="GO" id="GO:0090313">
    <property type="term" value="P:regulation of protein targeting to membrane"/>
    <property type="evidence" value="ECO:0007669"/>
    <property type="project" value="TreeGrafter"/>
</dbReference>
<keyword evidence="1" id="KW-0812">Transmembrane</keyword>
<reference evidence="3 4" key="1">
    <citation type="submission" date="2019-03" db="EMBL/GenBank/DDBJ databases">
        <title>Freshwater and sediment microbial communities from various areas in North America, analyzing microbe dynamics in response to fracking.</title>
        <authorList>
            <person name="Lamendella R."/>
        </authorList>
    </citation>
    <scope>NUCLEOTIDE SEQUENCE [LARGE SCALE GENOMIC DNA]</scope>
    <source>
        <strain evidence="3 4">74A</strain>
    </source>
</reference>
<dbReference type="RefSeq" id="WP_133039634.1">
    <property type="nucleotide sequence ID" value="NZ_SLWF01000021.1"/>
</dbReference>
<keyword evidence="4" id="KW-1185">Reference proteome</keyword>
<dbReference type="PANTHER" id="PTHR30441">
    <property type="entry name" value="DUF748 DOMAIN-CONTAINING PROTEIN"/>
    <property type="match status" value="1"/>
</dbReference>
<feature type="transmembrane region" description="Helical" evidence="1">
    <location>
        <begin position="6"/>
        <end position="26"/>
    </location>
</feature>
<organism evidence="3 4">
    <name type="scientific">Shewanella fodinae</name>
    <dbReference type="NCBI Taxonomy" id="552357"/>
    <lineage>
        <taxon>Bacteria</taxon>
        <taxon>Pseudomonadati</taxon>
        <taxon>Pseudomonadota</taxon>
        <taxon>Gammaproteobacteria</taxon>
        <taxon>Alteromonadales</taxon>
        <taxon>Shewanellaceae</taxon>
        <taxon>Shewanella</taxon>
    </lineage>
</organism>
<dbReference type="InterPro" id="IPR007844">
    <property type="entry name" value="AsmA"/>
</dbReference>
<dbReference type="AlphaFoldDB" id="A0A4R2F6P4"/>
<dbReference type="PANTHER" id="PTHR30441:SF4">
    <property type="entry name" value="PROTEIN ASMA"/>
    <property type="match status" value="1"/>
</dbReference>
<name>A0A4R2F6P4_9GAMM</name>
<evidence type="ECO:0000313" key="3">
    <source>
        <dbReference type="EMBL" id="TCN81892.1"/>
    </source>
</evidence>